<proteinExistence type="predicted"/>
<feature type="coiled-coil region" evidence="1">
    <location>
        <begin position="478"/>
        <end position="558"/>
    </location>
</feature>
<gene>
    <name evidence="2" type="ORF">PCHDS_000486400</name>
</gene>
<evidence type="ECO:0000256" key="1">
    <source>
        <dbReference type="SAM" id="Coils"/>
    </source>
</evidence>
<dbReference type="EMBL" id="LT608194">
    <property type="protein sequence ID" value="SCM25806.1"/>
    <property type="molecule type" value="Genomic_DNA"/>
</dbReference>
<accession>A0A1C6YQW6</accession>
<sequence>MDRQGKRTRERLGVLLDERYKNREKENEIKLFENIKTDISIIISEQLKKRSKSEFELTTIEKKYVYLKYMTEELEKIIKSEDNELKNEEEVIKNYFEYTSTNLDYIFIKYKSIVTDLSEQNNNMKLKLKEVKENEINEFRKCYELIKEKTEKLKEVKNSIIDVKNKLCGLKKEYEYLIKHIKIKSEEKENIERNYKELLKNIEYYKKEFENIKECCNLKMSEKKETSINLNIVEKDIQDINNEIDKLLINKKKVSSELANLEEDNNTILKKLFDFNSNLNEKNNKLSDEICEIGNKINELKNKKEINENNYTQLELKLKELTKICENKKREDEEISQIVKEVSETLINNINIFKEKDIESASYQNEYKTIKENNLDKINRSNLLNKKIEQGDISISSCKCNIEKLKAELINIDQIKEENEKKKSELLSLIEISEKLLQEERNNFFKISKFFNLISLLNEEYIKLQNKQNDKCCDSSIIKKYKELEENLSALCKEINEKKNLIDNVIQNDINTIKKTFEIFEINLISSKEKKKNIQDKLEALLNDYKTYEKELDTNDMNYENKIKEISSDLDIKYEQLTETLASHLKTKHIEHNKFLKQGEKEKLEFNFQLYKSEVILQLEKEKEEKKNKIEEIRKELKGYQQKYASLKKV</sequence>
<dbReference type="AlphaFoldDB" id="A0A1C6YQW6"/>
<feature type="coiled-coil region" evidence="1">
    <location>
        <begin position="402"/>
        <end position="432"/>
    </location>
</feature>
<protein>
    <submittedName>
        <fullName evidence="2">Uncharacterized protein</fullName>
    </submittedName>
</protein>
<feature type="coiled-coil region" evidence="1">
    <location>
        <begin position="71"/>
        <end position="271"/>
    </location>
</feature>
<reference evidence="2 3" key="1">
    <citation type="submission" date="2016-08" db="EMBL/GenBank/DDBJ databases">
        <authorList>
            <consortium name="Pathogen Informatics"/>
        </authorList>
    </citation>
    <scope>NUCLEOTIDE SEQUENCE [LARGE SCALE GENOMIC DNA]</scope>
    <source>
        <strain evidence="2 3">DS</strain>
    </source>
</reference>
<organism evidence="2 3">
    <name type="scientific">Plasmodium chabaudi adami</name>
    <dbReference type="NCBI Taxonomy" id="5826"/>
    <lineage>
        <taxon>Eukaryota</taxon>
        <taxon>Sar</taxon>
        <taxon>Alveolata</taxon>
        <taxon>Apicomplexa</taxon>
        <taxon>Aconoidasida</taxon>
        <taxon>Haemosporida</taxon>
        <taxon>Plasmodiidae</taxon>
        <taxon>Plasmodium</taxon>
        <taxon>Plasmodium (Vinckeia)</taxon>
    </lineage>
</organism>
<dbReference type="Proteomes" id="UP000507536">
    <property type="component" value="Chromosome 14"/>
</dbReference>
<evidence type="ECO:0000313" key="2">
    <source>
        <dbReference type="EMBL" id="SCM25806.1"/>
    </source>
</evidence>
<name>A0A1C6YQW6_PLACE</name>
<feature type="coiled-coil region" evidence="1">
    <location>
        <begin position="612"/>
        <end position="650"/>
    </location>
</feature>
<evidence type="ECO:0000313" key="3">
    <source>
        <dbReference type="Proteomes" id="UP000507536"/>
    </source>
</evidence>
<keyword evidence="1" id="KW-0175">Coiled coil</keyword>
<feature type="coiled-coil region" evidence="1">
    <location>
        <begin position="297"/>
        <end position="331"/>
    </location>
</feature>